<name>A0A8T3VHA5_9EURY</name>
<dbReference type="AlphaFoldDB" id="A0A8T3VHA5"/>
<protein>
    <recommendedName>
        <fullName evidence="3">SseB protein N-terminal domain-containing protein</fullName>
    </recommendedName>
</protein>
<dbReference type="EMBL" id="SUTF01000007">
    <property type="protein sequence ID" value="MBE6510874.1"/>
    <property type="molecule type" value="Genomic_DNA"/>
</dbReference>
<reference evidence="1" key="1">
    <citation type="submission" date="2019-04" db="EMBL/GenBank/DDBJ databases">
        <title>Evolution of Biomass-Degrading Anaerobic Consortia Revealed by Metagenomics.</title>
        <authorList>
            <person name="Peng X."/>
        </authorList>
    </citation>
    <scope>NUCLEOTIDE SEQUENCE</scope>
    <source>
        <strain evidence="1">SIG13</strain>
    </source>
</reference>
<evidence type="ECO:0008006" key="3">
    <source>
        <dbReference type="Google" id="ProtNLM"/>
    </source>
</evidence>
<dbReference type="Proteomes" id="UP000713479">
    <property type="component" value="Unassembled WGS sequence"/>
</dbReference>
<organism evidence="1 2">
    <name type="scientific">Methanobrevibacter millerae</name>
    <dbReference type="NCBI Taxonomy" id="230361"/>
    <lineage>
        <taxon>Archaea</taxon>
        <taxon>Methanobacteriati</taxon>
        <taxon>Methanobacteriota</taxon>
        <taxon>Methanomada group</taxon>
        <taxon>Methanobacteria</taxon>
        <taxon>Methanobacteriales</taxon>
        <taxon>Methanobacteriaceae</taxon>
        <taxon>Methanobrevibacter</taxon>
    </lineage>
</organism>
<comment type="caution">
    <text evidence="1">The sequence shown here is derived from an EMBL/GenBank/DDBJ whole genome shotgun (WGS) entry which is preliminary data.</text>
</comment>
<evidence type="ECO:0000313" key="2">
    <source>
        <dbReference type="Proteomes" id="UP000713479"/>
    </source>
</evidence>
<accession>A0A8T3VHA5</accession>
<sequence>MEDNLKQLTEQYIELEDNGTSEEELHELAHEIDHVVYHSELIILLNKVGEETEIVALLIGEEEDDESYFLPVYTSEEEAKKAVEFFSQQEGSGEFEFDKATGADIVASYSEDDDFLGLAINAPDNGFIVFAETVHDCCEE</sequence>
<evidence type="ECO:0000313" key="1">
    <source>
        <dbReference type="EMBL" id="MBE6510874.1"/>
    </source>
</evidence>
<proteinExistence type="predicted"/>
<gene>
    <name evidence="1" type="ORF">E7Z74_06375</name>
</gene>